<dbReference type="KEGG" id="seo:STM14_3631"/>
<accession>A0A0F6B693</accession>
<sequence>MACDRGQRSASLQAASRNGAWRPRPVTITPRSLQFYFPFCLPSAIFIVLCREFLTS</sequence>
<keyword evidence="2" id="KW-0472">Membrane</keyword>
<organism evidence="3 4">
    <name type="scientific">Salmonella typhimurium (strain 14028s / SGSC 2262)</name>
    <dbReference type="NCBI Taxonomy" id="588858"/>
    <lineage>
        <taxon>Bacteria</taxon>
        <taxon>Pseudomonadati</taxon>
        <taxon>Pseudomonadota</taxon>
        <taxon>Gammaproteobacteria</taxon>
        <taxon>Enterobacterales</taxon>
        <taxon>Enterobacteriaceae</taxon>
        <taxon>Salmonella</taxon>
    </lineage>
</organism>
<keyword evidence="2" id="KW-0812">Transmembrane</keyword>
<feature type="transmembrane region" description="Helical" evidence="2">
    <location>
        <begin position="35"/>
        <end position="54"/>
    </location>
</feature>
<dbReference type="HOGENOM" id="CLU_3011679_0_0_6"/>
<gene>
    <name evidence="3" type="ordered locus">STM14_3631</name>
</gene>
<evidence type="ECO:0000313" key="3">
    <source>
        <dbReference type="EMBL" id="ACY90040.1"/>
    </source>
</evidence>
<keyword evidence="2" id="KW-1133">Transmembrane helix</keyword>
<name>A0A0F6B693_SALT1</name>
<dbReference type="AlphaFoldDB" id="A0A0F6B693"/>
<evidence type="ECO:0000256" key="2">
    <source>
        <dbReference type="SAM" id="Phobius"/>
    </source>
</evidence>
<evidence type="ECO:0000313" key="4">
    <source>
        <dbReference type="Proteomes" id="UP000002695"/>
    </source>
</evidence>
<evidence type="ECO:0000256" key="1">
    <source>
        <dbReference type="SAM" id="MobiDB-lite"/>
    </source>
</evidence>
<dbReference type="EMBL" id="CP001363">
    <property type="protein sequence ID" value="ACY90040.1"/>
    <property type="molecule type" value="Genomic_DNA"/>
</dbReference>
<protein>
    <submittedName>
        <fullName evidence="3">Uncharacterized protein</fullName>
    </submittedName>
</protein>
<proteinExistence type="predicted"/>
<reference evidence="3 4" key="1">
    <citation type="journal article" date="2010" name="J. Bacteriol.">
        <title>Short-term signatures of evolutionary change in the Salmonella enterica serovar typhimurium 14028 genome.</title>
        <authorList>
            <person name="Jarvik T."/>
            <person name="Smillie C."/>
            <person name="Groisman E.A."/>
            <person name="Ochman H."/>
        </authorList>
    </citation>
    <scope>NUCLEOTIDE SEQUENCE [LARGE SCALE GENOMIC DNA]</scope>
    <source>
        <strain evidence="4">14028s / SGSC 2262</strain>
    </source>
</reference>
<keyword evidence="4" id="KW-1185">Reference proteome</keyword>
<feature type="region of interest" description="Disordered" evidence="1">
    <location>
        <begin position="1"/>
        <end position="23"/>
    </location>
</feature>
<dbReference type="Proteomes" id="UP000002695">
    <property type="component" value="Chromosome"/>
</dbReference>